<evidence type="ECO:0000256" key="1">
    <source>
        <dbReference type="PROSITE-ProRule" id="PRU00464"/>
    </source>
</evidence>
<dbReference type="GO" id="GO:0008168">
    <property type="term" value="F:methyltransferase activity"/>
    <property type="evidence" value="ECO:0007669"/>
    <property type="project" value="UniProtKB-KW"/>
</dbReference>
<gene>
    <name evidence="4" type="ORF">ACFQ41_00990</name>
</gene>
<feature type="region of interest" description="Disordered" evidence="2">
    <location>
        <begin position="109"/>
        <end position="128"/>
    </location>
</feature>
<dbReference type="Gene3D" id="3.30.428.10">
    <property type="entry name" value="HIT-like"/>
    <property type="match status" value="1"/>
</dbReference>
<feature type="short sequence motif" description="Histidine triad motif" evidence="1">
    <location>
        <begin position="93"/>
        <end position="97"/>
    </location>
</feature>
<dbReference type="EMBL" id="JBHTOA010000011">
    <property type="protein sequence ID" value="MFD1397880.1"/>
    <property type="molecule type" value="Genomic_DNA"/>
</dbReference>
<dbReference type="InterPro" id="IPR052908">
    <property type="entry name" value="AP-4-A_phosphorylase"/>
</dbReference>
<evidence type="ECO:0000313" key="5">
    <source>
        <dbReference type="Proteomes" id="UP001597199"/>
    </source>
</evidence>
<organism evidence="4 5">
    <name type="scientific">Lacticaseibacillus suilingensis</name>
    <dbReference type="NCBI Taxonomy" id="2799577"/>
    <lineage>
        <taxon>Bacteria</taxon>
        <taxon>Bacillati</taxon>
        <taxon>Bacillota</taxon>
        <taxon>Bacilli</taxon>
        <taxon>Lactobacillales</taxon>
        <taxon>Lactobacillaceae</taxon>
        <taxon>Lacticaseibacillus</taxon>
    </lineage>
</organism>
<dbReference type="SUPFAM" id="SSF54197">
    <property type="entry name" value="HIT-like"/>
    <property type="match status" value="1"/>
</dbReference>
<dbReference type="InterPro" id="IPR001310">
    <property type="entry name" value="Histidine_triad_HIT"/>
</dbReference>
<dbReference type="Proteomes" id="UP001597199">
    <property type="component" value="Unassembled WGS sequence"/>
</dbReference>
<keyword evidence="4" id="KW-0489">Methyltransferase</keyword>
<dbReference type="RefSeq" id="WP_204119003.1">
    <property type="nucleotide sequence ID" value="NZ_BOLV01000010.1"/>
</dbReference>
<evidence type="ECO:0000259" key="3">
    <source>
        <dbReference type="PROSITE" id="PS51084"/>
    </source>
</evidence>
<sequence length="128" mass="14422">MTGCPFCAIDTNKIILQNKTCVGFFDLSPVSPGHLLVIPRRHAATFFDLNEEERSDMLRLLDQGKQLLDHQSRPDGYNIGWNCGRFAGQTVMHCHCHLIPRFAGDTPNPRGGVRGVIPEKQQSEYFPQ</sequence>
<evidence type="ECO:0000256" key="2">
    <source>
        <dbReference type="SAM" id="MobiDB-lite"/>
    </source>
</evidence>
<dbReference type="PROSITE" id="PS51084">
    <property type="entry name" value="HIT_2"/>
    <property type="match status" value="1"/>
</dbReference>
<dbReference type="PANTHER" id="PTHR42997">
    <property type="entry name" value="HIT FAMILY HYDROLASE"/>
    <property type="match status" value="1"/>
</dbReference>
<protein>
    <submittedName>
        <fullName evidence="4">HIT family protein</fullName>
        <ecNumber evidence="4">2.1.1.-</ecNumber>
    </submittedName>
</protein>
<dbReference type="EC" id="2.1.1.-" evidence="4"/>
<comment type="caution">
    <text evidence="4">The sequence shown here is derived from an EMBL/GenBank/DDBJ whole genome shotgun (WGS) entry which is preliminary data.</text>
</comment>
<dbReference type="InterPro" id="IPR011146">
    <property type="entry name" value="HIT-like"/>
</dbReference>
<dbReference type="InterPro" id="IPR036265">
    <property type="entry name" value="HIT-like_sf"/>
</dbReference>
<name>A0ABW4BBH5_9LACO</name>
<dbReference type="PRINTS" id="PR00332">
    <property type="entry name" value="HISTRIAD"/>
</dbReference>
<proteinExistence type="predicted"/>
<keyword evidence="4" id="KW-0808">Transferase</keyword>
<evidence type="ECO:0000313" key="4">
    <source>
        <dbReference type="EMBL" id="MFD1397880.1"/>
    </source>
</evidence>
<accession>A0ABW4BBH5</accession>
<feature type="domain" description="HIT" evidence="3">
    <location>
        <begin position="2"/>
        <end position="108"/>
    </location>
</feature>
<reference evidence="5" key="1">
    <citation type="journal article" date="2019" name="Int. J. Syst. Evol. Microbiol.">
        <title>The Global Catalogue of Microorganisms (GCM) 10K type strain sequencing project: providing services to taxonomists for standard genome sequencing and annotation.</title>
        <authorList>
            <consortium name="The Broad Institute Genomics Platform"/>
            <consortium name="The Broad Institute Genome Sequencing Center for Infectious Disease"/>
            <person name="Wu L."/>
            <person name="Ma J."/>
        </authorList>
    </citation>
    <scope>NUCLEOTIDE SEQUENCE [LARGE SCALE GENOMIC DNA]</scope>
    <source>
        <strain evidence="5">CCM 9110</strain>
    </source>
</reference>
<dbReference type="PANTHER" id="PTHR42997:SF1">
    <property type="entry name" value="AP-4-A PHOSPHORYLASE"/>
    <property type="match status" value="1"/>
</dbReference>
<dbReference type="Pfam" id="PF01230">
    <property type="entry name" value="HIT"/>
    <property type="match status" value="1"/>
</dbReference>
<dbReference type="GO" id="GO:0032259">
    <property type="term" value="P:methylation"/>
    <property type="evidence" value="ECO:0007669"/>
    <property type="project" value="UniProtKB-KW"/>
</dbReference>
<keyword evidence="5" id="KW-1185">Reference proteome</keyword>